<proteinExistence type="inferred from homology"/>
<feature type="region of interest" description="Disordered" evidence="7">
    <location>
        <begin position="229"/>
        <end position="250"/>
    </location>
</feature>
<sequence length="250" mass="27558">MELQGYIQLIKKRLLLIFLITLAAVFVSGVVSFFVIKPTYQASISVDIGNNQTSTDKNTGNQNYNDVLMYQKLVKTYSIYAKSRAVAEDVVNELKLDKTPEELNNMITASPSADTEFLTISVKSKSSDEAKDIANQVAKSLKTVTKKIKNVDNVQLVDDAVLPSSPVSPKPFLNIGIAFVLGIFVSLGLVFLLEYLDNTVKDPDELEKLLELPVIGNIPLIEVKGKKGRAIDTKSKKGRGGKRDKRHSNI</sequence>
<evidence type="ECO:0000256" key="1">
    <source>
        <dbReference type="ARBA" id="ARBA00004651"/>
    </source>
</evidence>
<keyword evidence="12" id="KW-1185">Reference proteome</keyword>
<keyword evidence="6 8" id="KW-0472">Membrane</keyword>
<evidence type="ECO:0000256" key="6">
    <source>
        <dbReference type="ARBA" id="ARBA00023136"/>
    </source>
</evidence>
<comment type="similarity">
    <text evidence="2">Belongs to the CpsC/CapA family.</text>
</comment>
<evidence type="ECO:0000259" key="9">
    <source>
        <dbReference type="Pfam" id="PF02706"/>
    </source>
</evidence>
<reference evidence="11" key="1">
    <citation type="submission" date="2021-01" db="EMBL/GenBank/DDBJ databases">
        <title>Genome public.</title>
        <authorList>
            <person name="Liu C."/>
            <person name="Sun Q."/>
        </authorList>
    </citation>
    <scope>NUCLEOTIDE SEQUENCE</scope>
    <source>
        <strain evidence="11">YIM B02565</strain>
    </source>
</reference>
<dbReference type="PANTHER" id="PTHR32309">
    <property type="entry name" value="TYROSINE-PROTEIN KINASE"/>
    <property type="match status" value="1"/>
</dbReference>
<dbReference type="AlphaFoldDB" id="A0A937FGM0"/>
<dbReference type="GO" id="GO:0005886">
    <property type="term" value="C:plasma membrane"/>
    <property type="evidence" value="ECO:0007669"/>
    <property type="project" value="UniProtKB-SubCell"/>
</dbReference>
<evidence type="ECO:0000256" key="4">
    <source>
        <dbReference type="ARBA" id="ARBA00022692"/>
    </source>
</evidence>
<evidence type="ECO:0000256" key="8">
    <source>
        <dbReference type="SAM" id="Phobius"/>
    </source>
</evidence>
<comment type="caution">
    <text evidence="11">The sequence shown here is derived from an EMBL/GenBank/DDBJ whole genome shotgun (WGS) entry which is preliminary data.</text>
</comment>
<feature type="compositionally biased region" description="Basic residues" evidence="7">
    <location>
        <begin position="236"/>
        <end position="250"/>
    </location>
</feature>
<dbReference type="Pfam" id="PF13807">
    <property type="entry name" value="GNVR"/>
    <property type="match status" value="1"/>
</dbReference>
<evidence type="ECO:0000256" key="3">
    <source>
        <dbReference type="ARBA" id="ARBA00022475"/>
    </source>
</evidence>
<dbReference type="PANTHER" id="PTHR32309:SF13">
    <property type="entry name" value="FERRIC ENTEROBACTIN TRANSPORT PROTEIN FEPE"/>
    <property type="match status" value="1"/>
</dbReference>
<keyword evidence="3" id="KW-1003">Cell membrane</keyword>
<feature type="transmembrane region" description="Helical" evidence="8">
    <location>
        <begin position="14"/>
        <end position="36"/>
    </location>
</feature>
<evidence type="ECO:0008006" key="13">
    <source>
        <dbReference type="Google" id="ProtNLM"/>
    </source>
</evidence>
<accession>A0A937FGM0</accession>
<evidence type="ECO:0000256" key="5">
    <source>
        <dbReference type="ARBA" id="ARBA00022989"/>
    </source>
</evidence>
<evidence type="ECO:0000259" key="10">
    <source>
        <dbReference type="Pfam" id="PF13807"/>
    </source>
</evidence>
<feature type="domain" description="Tyrosine-protein kinase G-rich" evidence="10">
    <location>
        <begin position="145"/>
        <end position="192"/>
    </location>
</feature>
<dbReference type="Pfam" id="PF02706">
    <property type="entry name" value="Wzz"/>
    <property type="match status" value="1"/>
</dbReference>
<dbReference type="InterPro" id="IPR050445">
    <property type="entry name" value="Bact_polysacc_biosynth/exp"/>
</dbReference>
<dbReference type="GO" id="GO:0004713">
    <property type="term" value="F:protein tyrosine kinase activity"/>
    <property type="evidence" value="ECO:0007669"/>
    <property type="project" value="TreeGrafter"/>
</dbReference>
<dbReference type="InterPro" id="IPR032807">
    <property type="entry name" value="GNVR"/>
</dbReference>
<keyword evidence="5 8" id="KW-1133">Transmembrane helix</keyword>
<dbReference type="InterPro" id="IPR003856">
    <property type="entry name" value="LPS_length_determ_N"/>
</dbReference>
<gene>
    <name evidence="11" type="ORF">JK634_12350</name>
</gene>
<comment type="subcellular location">
    <subcellularLocation>
        <location evidence="1">Cell membrane</location>
        <topology evidence="1">Multi-pass membrane protein</topology>
    </subcellularLocation>
</comment>
<dbReference type="EMBL" id="JAESWA010000022">
    <property type="protein sequence ID" value="MBL4932605.1"/>
    <property type="molecule type" value="Genomic_DNA"/>
</dbReference>
<keyword evidence="4 8" id="KW-0812">Transmembrane</keyword>
<evidence type="ECO:0000313" key="11">
    <source>
        <dbReference type="EMBL" id="MBL4932605.1"/>
    </source>
</evidence>
<evidence type="ECO:0000313" key="12">
    <source>
        <dbReference type="Proteomes" id="UP000623681"/>
    </source>
</evidence>
<organism evidence="11 12">
    <name type="scientific">Clostridium paridis</name>
    <dbReference type="NCBI Taxonomy" id="2803863"/>
    <lineage>
        <taxon>Bacteria</taxon>
        <taxon>Bacillati</taxon>
        <taxon>Bacillota</taxon>
        <taxon>Clostridia</taxon>
        <taxon>Eubacteriales</taxon>
        <taxon>Clostridiaceae</taxon>
        <taxon>Clostridium</taxon>
    </lineage>
</organism>
<feature type="domain" description="Polysaccharide chain length determinant N-terminal" evidence="9">
    <location>
        <begin position="2"/>
        <end position="94"/>
    </location>
</feature>
<evidence type="ECO:0000256" key="7">
    <source>
        <dbReference type="SAM" id="MobiDB-lite"/>
    </source>
</evidence>
<protein>
    <recommendedName>
        <fullName evidence="13">Capsular biosynthesis protein</fullName>
    </recommendedName>
</protein>
<dbReference type="RefSeq" id="WP_202767949.1">
    <property type="nucleotide sequence ID" value="NZ_JAESWA010000022.1"/>
</dbReference>
<feature type="transmembrane region" description="Helical" evidence="8">
    <location>
        <begin position="172"/>
        <end position="193"/>
    </location>
</feature>
<evidence type="ECO:0000256" key="2">
    <source>
        <dbReference type="ARBA" id="ARBA00006683"/>
    </source>
</evidence>
<dbReference type="Proteomes" id="UP000623681">
    <property type="component" value="Unassembled WGS sequence"/>
</dbReference>
<name>A0A937FGM0_9CLOT</name>